<organism evidence="1 2">
    <name type="scientific">Rickenella mellea</name>
    <dbReference type="NCBI Taxonomy" id="50990"/>
    <lineage>
        <taxon>Eukaryota</taxon>
        <taxon>Fungi</taxon>
        <taxon>Dikarya</taxon>
        <taxon>Basidiomycota</taxon>
        <taxon>Agaricomycotina</taxon>
        <taxon>Agaricomycetes</taxon>
        <taxon>Hymenochaetales</taxon>
        <taxon>Rickenellaceae</taxon>
        <taxon>Rickenella</taxon>
    </lineage>
</organism>
<dbReference type="Proteomes" id="UP000294933">
    <property type="component" value="Unassembled WGS sequence"/>
</dbReference>
<dbReference type="OrthoDB" id="5594178at2759"/>
<keyword evidence="2" id="KW-1185">Reference proteome</keyword>
<reference evidence="1 2" key="1">
    <citation type="submission" date="2018-06" db="EMBL/GenBank/DDBJ databases">
        <title>A transcriptomic atlas of mushroom development highlights an independent origin of complex multicellularity.</title>
        <authorList>
            <consortium name="DOE Joint Genome Institute"/>
            <person name="Krizsan K."/>
            <person name="Almasi E."/>
            <person name="Merenyi Z."/>
            <person name="Sahu N."/>
            <person name="Viragh M."/>
            <person name="Koszo T."/>
            <person name="Mondo S."/>
            <person name="Kiss B."/>
            <person name="Balint B."/>
            <person name="Kues U."/>
            <person name="Barry K."/>
            <person name="Hegedus J.C."/>
            <person name="Henrissat B."/>
            <person name="Johnson J."/>
            <person name="Lipzen A."/>
            <person name="Ohm R."/>
            <person name="Nagy I."/>
            <person name="Pangilinan J."/>
            <person name="Yan J."/>
            <person name="Xiong Y."/>
            <person name="Grigoriev I.V."/>
            <person name="Hibbett D.S."/>
            <person name="Nagy L.G."/>
        </authorList>
    </citation>
    <scope>NUCLEOTIDE SEQUENCE [LARGE SCALE GENOMIC DNA]</scope>
    <source>
        <strain evidence="1 2">SZMC22713</strain>
    </source>
</reference>
<dbReference type="VEuPathDB" id="FungiDB:BD410DRAFT_445793"/>
<protein>
    <submittedName>
        <fullName evidence="1">Uncharacterized protein</fullName>
    </submittedName>
</protein>
<proteinExistence type="predicted"/>
<evidence type="ECO:0000313" key="2">
    <source>
        <dbReference type="Proteomes" id="UP000294933"/>
    </source>
</evidence>
<dbReference type="EMBL" id="ML170198">
    <property type="protein sequence ID" value="TDL19330.1"/>
    <property type="molecule type" value="Genomic_DNA"/>
</dbReference>
<evidence type="ECO:0000313" key="1">
    <source>
        <dbReference type="EMBL" id="TDL19330.1"/>
    </source>
</evidence>
<dbReference type="AlphaFoldDB" id="A0A4Y7PXS0"/>
<accession>A0A4Y7PXS0</accession>
<name>A0A4Y7PXS0_9AGAM</name>
<sequence>MHTPMPVATPMQPDVALAQQGVPLPTILRNIQFHTGAAQHDFHPQVGLRVRRGSIHADGMKNPYRHAEAGIDVIITITITEHAQGYHHAPIERDTEGGRRPPVPSASRVLEQISHVRRAFDKPRPASSRYLVRSHSVQRVALTAVVACPFGADGDPSKKDTSSFKMFAARGRSRDRIKGGSGSSYERSAEDDERLFIRPSPTESTFPQPPLFLPPGMQYWAGVIMRNTCRKDERFNSVRTVRSLYFLLIFRRGL</sequence>
<gene>
    <name evidence="1" type="ORF">BD410DRAFT_445793</name>
</gene>